<keyword evidence="3 9" id="KW-0645">Protease</keyword>
<comment type="subcellular location">
    <subcellularLocation>
        <location evidence="1">Secreted</location>
    </subcellularLocation>
</comment>
<feature type="active site" description="Charge relay system" evidence="8 9">
    <location>
        <position position="159"/>
    </location>
</feature>
<proteinExistence type="inferred from homology"/>
<feature type="domain" description="Peptidase S8/S53" evidence="11">
    <location>
        <begin position="150"/>
        <end position="613"/>
    </location>
</feature>
<dbReference type="Gene3D" id="2.60.40.2310">
    <property type="match status" value="1"/>
</dbReference>
<evidence type="ECO:0000256" key="5">
    <source>
        <dbReference type="ARBA" id="ARBA00022801"/>
    </source>
</evidence>
<organism evidence="15 16">
    <name type="scientific">Actinokineospora fastidiosa</name>
    <dbReference type="NCBI Taxonomy" id="1816"/>
    <lineage>
        <taxon>Bacteria</taxon>
        <taxon>Bacillati</taxon>
        <taxon>Actinomycetota</taxon>
        <taxon>Actinomycetes</taxon>
        <taxon>Pseudonocardiales</taxon>
        <taxon>Pseudonocardiaceae</taxon>
        <taxon>Actinokineospora</taxon>
    </lineage>
</organism>
<feature type="active site" description="Charge relay system" evidence="8 9">
    <location>
        <position position="556"/>
    </location>
</feature>
<dbReference type="Gene3D" id="3.30.70.80">
    <property type="entry name" value="Peptidase S8 propeptide/proteinase inhibitor I9"/>
    <property type="match status" value="1"/>
</dbReference>
<protein>
    <submittedName>
        <fullName evidence="15">Uncharacterized protein</fullName>
    </submittedName>
</protein>
<dbReference type="GO" id="GO:0004252">
    <property type="term" value="F:serine-type endopeptidase activity"/>
    <property type="evidence" value="ECO:0007669"/>
    <property type="project" value="UniProtKB-UniRule"/>
</dbReference>
<dbReference type="SUPFAM" id="SSF52743">
    <property type="entry name" value="Subtilisin-like"/>
    <property type="match status" value="1"/>
</dbReference>
<evidence type="ECO:0000256" key="9">
    <source>
        <dbReference type="PROSITE-ProRule" id="PRU01240"/>
    </source>
</evidence>
<evidence type="ECO:0000256" key="7">
    <source>
        <dbReference type="ARBA" id="ARBA00023180"/>
    </source>
</evidence>
<dbReference type="InterPro" id="IPR023828">
    <property type="entry name" value="Peptidase_S8_Ser-AS"/>
</dbReference>
<comment type="caution">
    <text evidence="15">The sequence shown here is derived from an EMBL/GenBank/DDBJ whole genome shotgun (WGS) entry which is preliminary data.</text>
</comment>
<keyword evidence="16" id="KW-1185">Reference proteome</keyword>
<dbReference type="PROSITE" id="PS51892">
    <property type="entry name" value="SUBTILASE"/>
    <property type="match status" value="1"/>
</dbReference>
<evidence type="ECO:0000259" key="11">
    <source>
        <dbReference type="Pfam" id="PF00082"/>
    </source>
</evidence>
<dbReference type="EMBL" id="BMRB01000002">
    <property type="protein sequence ID" value="GGS30202.1"/>
    <property type="molecule type" value="Genomic_DNA"/>
</dbReference>
<evidence type="ECO:0000256" key="10">
    <source>
        <dbReference type="RuleBase" id="RU003355"/>
    </source>
</evidence>
<dbReference type="CDD" id="cd02120">
    <property type="entry name" value="PA_subtilisin_like"/>
    <property type="match status" value="1"/>
</dbReference>
<dbReference type="InterPro" id="IPR015500">
    <property type="entry name" value="Peptidase_S8_subtilisin-rel"/>
</dbReference>
<sequence>MAPGSSASEPEPALASSPNGIYLVELADEPVIEYDGGVAGIPATAPAPGDKVDRDDPDVRRYVAHLDQRRARVLDTVDGAEKVYDYNYTNAGFAARMSPQQAAKLAATPGVKLVVPDGKSKLDTVSTPDFLGLTGRRGAWNRLGGDERAGDGVIIGVIDSGFVPENPSFGAIRTSRASDRAIAARWKGVCDPGVEEPKVTCNNKVIGARYFNQGVGDLPIPGEYTSPRDHGGHGSHTASTAAGKFGVPVSIEGNDLGTASGVAPAARLAIYKTCWIITEDGDDTCINSDSVKAIDTAIADGVDVLNYSISGASAYGDLVTLAFYRAAKAGVFVAASAGNDGPTARTVSKNMPWMTSVAAGTHPRQYEAAVTTGDGKSYTGAGAGKAVPSAPLLLSTAAGLPGADADQVRLCYEGTLDPAKVAGKVVLCDRGVIDRVAKSRAVKQAGGVGVVLANVSPGSLNADFHVLPTVHVDEVAGAAIKAYAAGAAPTAALAAGARVEGARAPAIAGFSSRGPAVTAGGDFLKPDILGPGVDVLAAVTPERHGGRNWDLMSGTSMSSPHIAGLAALLIQRHPDWSPMAVKSALMTSAKTTDNQGKPIATETGANATPFDYGSGHVSIGDALDTDLVYDSGAAQWDRLLCGADVTPPGGTCDGVTGIDPSEVNLASIAIGELAGKQTVTRTLTNTGRHAHVLRPRFSGLAGVSATVSPRLLVIPPGQSRSFKVTFTRTTAQLGSYVFGDLTWTPQRGEAVRSVIAVKPVLAAVPAEVHGTGSAGSAEVTATPGFSGTLTASVVGLTRAGENRAELKNPTSANFDQENPTASDHTAKFTVTVPAGTTYARWATFDSDVAEGTDLDLFVYEAGTTTLVGGSASGTSQEWVWVENPEPKSYDVYVDLYAGPAQEVKLFSFLLGSEAAGNLTATPATQPVTIATPVKVTAAWDDLAPGGRWLGRLLYGDGTATAASTLVWVNS</sequence>
<dbReference type="InterPro" id="IPR036852">
    <property type="entry name" value="Peptidase_S8/S53_dom_sf"/>
</dbReference>
<evidence type="ECO:0000256" key="8">
    <source>
        <dbReference type="PIRSR" id="PIRSR615500-1"/>
    </source>
</evidence>
<dbReference type="Pfam" id="PF05922">
    <property type="entry name" value="Inhibitor_I9"/>
    <property type="match status" value="1"/>
</dbReference>
<feature type="domain" description="Inhibitor I9" evidence="13">
    <location>
        <begin position="58"/>
        <end position="122"/>
    </location>
</feature>
<keyword evidence="6 9" id="KW-0720">Serine protease</keyword>
<dbReference type="PROSITE" id="PS00136">
    <property type="entry name" value="SUBTILASE_ASP"/>
    <property type="match status" value="1"/>
</dbReference>
<comment type="similarity">
    <text evidence="2 9 10">Belongs to the peptidase S8 family.</text>
</comment>
<feature type="domain" description="PA" evidence="12">
    <location>
        <begin position="411"/>
        <end position="480"/>
    </location>
</feature>
<dbReference type="InterPro" id="IPR037045">
    <property type="entry name" value="S8pro/Inhibitor_I9_sf"/>
</dbReference>
<evidence type="ECO:0000256" key="1">
    <source>
        <dbReference type="ARBA" id="ARBA00004613"/>
    </source>
</evidence>
<evidence type="ECO:0000313" key="16">
    <source>
        <dbReference type="Proteomes" id="UP000660680"/>
    </source>
</evidence>
<dbReference type="RefSeq" id="WP_308425879.1">
    <property type="nucleotide sequence ID" value="NZ_BMRB01000002.1"/>
</dbReference>
<name>A0A918GDV7_9PSEU</name>
<dbReference type="InterPro" id="IPR034197">
    <property type="entry name" value="Peptidases_S8_3"/>
</dbReference>
<evidence type="ECO:0000256" key="4">
    <source>
        <dbReference type="ARBA" id="ARBA00022729"/>
    </source>
</evidence>
<gene>
    <name evidence="15" type="ORF">GCM10010171_24630</name>
</gene>
<dbReference type="Pfam" id="PF02225">
    <property type="entry name" value="PA"/>
    <property type="match status" value="1"/>
</dbReference>
<dbReference type="CDD" id="cd04852">
    <property type="entry name" value="Peptidases_S8_3"/>
    <property type="match status" value="1"/>
</dbReference>
<dbReference type="AlphaFoldDB" id="A0A918GDV7"/>
<dbReference type="Gene3D" id="3.50.30.30">
    <property type="match status" value="1"/>
</dbReference>
<dbReference type="Pfam" id="PF00082">
    <property type="entry name" value="Peptidase_S8"/>
    <property type="match status" value="1"/>
</dbReference>
<dbReference type="Gene3D" id="3.40.50.200">
    <property type="entry name" value="Peptidase S8/S53 domain"/>
    <property type="match status" value="1"/>
</dbReference>
<dbReference type="InterPro" id="IPR010259">
    <property type="entry name" value="S8pro/Inhibitor_I9"/>
</dbReference>
<dbReference type="InterPro" id="IPR023827">
    <property type="entry name" value="Peptidase_S8_Asp-AS"/>
</dbReference>
<dbReference type="GO" id="GO:0006508">
    <property type="term" value="P:proteolysis"/>
    <property type="evidence" value="ECO:0007669"/>
    <property type="project" value="UniProtKB-KW"/>
</dbReference>
<dbReference type="Proteomes" id="UP000660680">
    <property type="component" value="Unassembled WGS sequence"/>
</dbReference>
<dbReference type="Gene3D" id="2.60.120.380">
    <property type="match status" value="1"/>
</dbReference>
<dbReference type="PROSITE" id="PS00138">
    <property type="entry name" value="SUBTILASE_SER"/>
    <property type="match status" value="1"/>
</dbReference>
<evidence type="ECO:0000256" key="3">
    <source>
        <dbReference type="ARBA" id="ARBA00022670"/>
    </source>
</evidence>
<dbReference type="PANTHER" id="PTHR10795">
    <property type="entry name" value="PROPROTEIN CONVERTASE SUBTILISIN/KEXIN"/>
    <property type="match status" value="1"/>
</dbReference>
<feature type="domain" description="Subtilisin-like protease fibronectin type-III" evidence="14">
    <location>
        <begin position="663"/>
        <end position="757"/>
    </location>
</feature>
<keyword evidence="7" id="KW-0325">Glycoprotein</keyword>
<dbReference type="InterPro" id="IPR003137">
    <property type="entry name" value="PA_domain"/>
</dbReference>
<keyword evidence="4" id="KW-0732">Signal</keyword>
<accession>A0A918GDV7</accession>
<evidence type="ECO:0000256" key="2">
    <source>
        <dbReference type="ARBA" id="ARBA00011073"/>
    </source>
</evidence>
<dbReference type="PRINTS" id="PR00723">
    <property type="entry name" value="SUBTILISIN"/>
</dbReference>
<evidence type="ECO:0000259" key="12">
    <source>
        <dbReference type="Pfam" id="PF02225"/>
    </source>
</evidence>
<reference evidence="15" key="1">
    <citation type="journal article" date="2014" name="Int. J. Syst. Evol. Microbiol.">
        <title>Complete genome sequence of Corynebacterium casei LMG S-19264T (=DSM 44701T), isolated from a smear-ripened cheese.</title>
        <authorList>
            <consortium name="US DOE Joint Genome Institute (JGI-PGF)"/>
            <person name="Walter F."/>
            <person name="Albersmeier A."/>
            <person name="Kalinowski J."/>
            <person name="Ruckert C."/>
        </authorList>
    </citation>
    <scope>NUCLEOTIDE SEQUENCE</scope>
    <source>
        <strain evidence="15">JCM 3276</strain>
    </source>
</reference>
<dbReference type="GO" id="GO:0005576">
    <property type="term" value="C:extracellular region"/>
    <property type="evidence" value="ECO:0007669"/>
    <property type="project" value="UniProtKB-SubCell"/>
</dbReference>
<keyword evidence="5 9" id="KW-0378">Hydrolase</keyword>
<evidence type="ECO:0000259" key="13">
    <source>
        <dbReference type="Pfam" id="PF05922"/>
    </source>
</evidence>
<reference evidence="15" key="2">
    <citation type="submission" date="2020-09" db="EMBL/GenBank/DDBJ databases">
        <authorList>
            <person name="Sun Q."/>
            <person name="Ohkuma M."/>
        </authorList>
    </citation>
    <scope>NUCLEOTIDE SEQUENCE</scope>
    <source>
        <strain evidence="15">JCM 3276</strain>
    </source>
</reference>
<evidence type="ECO:0000256" key="6">
    <source>
        <dbReference type="ARBA" id="ARBA00022825"/>
    </source>
</evidence>
<evidence type="ECO:0000313" key="15">
    <source>
        <dbReference type="EMBL" id="GGS30202.1"/>
    </source>
</evidence>
<feature type="active site" description="Charge relay system" evidence="8 9">
    <location>
        <position position="233"/>
    </location>
</feature>
<dbReference type="InterPro" id="IPR045051">
    <property type="entry name" value="SBT"/>
</dbReference>
<dbReference type="InterPro" id="IPR000209">
    <property type="entry name" value="Peptidase_S8/S53_dom"/>
</dbReference>
<dbReference type="Pfam" id="PF17766">
    <property type="entry name" value="fn3_6"/>
    <property type="match status" value="1"/>
</dbReference>
<evidence type="ECO:0000259" key="14">
    <source>
        <dbReference type="Pfam" id="PF17766"/>
    </source>
</evidence>
<dbReference type="InterPro" id="IPR041469">
    <property type="entry name" value="Subtilisin-like_FN3"/>
</dbReference>